<comment type="similarity">
    <text evidence="2 14">Belongs to the UppP family.</text>
</comment>
<feature type="transmembrane region" description="Helical" evidence="14">
    <location>
        <begin position="38"/>
        <end position="60"/>
    </location>
</feature>
<keyword evidence="9 14" id="KW-0472">Membrane</keyword>
<feature type="transmembrane region" description="Helical" evidence="14">
    <location>
        <begin position="189"/>
        <end position="207"/>
    </location>
</feature>
<keyword evidence="10 14" id="KW-0046">Antibiotic resistance</keyword>
<dbReference type="NCBIfam" id="TIGR00753">
    <property type="entry name" value="undec_PP_bacA"/>
    <property type="match status" value="1"/>
</dbReference>
<evidence type="ECO:0000256" key="2">
    <source>
        <dbReference type="ARBA" id="ARBA00010621"/>
    </source>
</evidence>
<dbReference type="HAMAP" id="MF_01006">
    <property type="entry name" value="Undec_diphosphatase"/>
    <property type="match status" value="1"/>
</dbReference>
<keyword evidence="5 14" id="KW-1003">Cell membrane</keyword>
<evidence type="ECO:0000256" key="9">
    <source>
        <dbReference type="ARBA" id="ARBA00023136"/>
    </source>
</evidence>
<evidence type="ECO:0000256" key="13">
    <source>
        <dbReference type="ARBA" id="ARBA00047594"/>
    </source>
</evidence>
<comment type="function">
    <text evidence="14">Catalyzes the dephosphorylation of undecaprenyl diphosphate (UPP). Confers resistance to bacitracin.</text>
</comment>
<keyword evidence="14" id="KW-0961">Cell wall biogenesis/degradation</keyword>
<dbReference type="GO" id="GO:0046677">
    <property type="term" value="P:response to antibiotic"/>
    <property type="evidence" value="ECO:0007669"/>
    <property type="project" value="UniProtKB-UniRule"/>
</dbReference>
<reference evidence="15 16" key="1">
    <citation type="journal article" date="2016" name="Nat. Commun.">
        <title>Thousands of microbial genomes shed light on interconnected biogeochemical processes in an aquifer system.</title>
        <authorList>
            <person name="Anantharaman K."/>
            <person name="Brown C.T."/>
            <person name="Hug L.A."/>
            <person name="Sharon I."/>
            <person name="Castelle C.J."/>
            <person name="Probst A.J."/>
            <person name="Thomas B.C."/>
            <person name="Singh A."/>
            <person name="Wilkins M.J."/>
            <person name="Karaoz U."/>
            <person name="Brodie E.L."/>
            <person name="Williams K.H."/>
            <person name="Hubbard S.S."/>
            <person name="Banfield J.F."/>
        </authorList>
    </citation>
    <scope>NUCLEOTIDE SEQUENCE [LARGE SCALE GENOMIC DNA]</scope>
</reference>
<gene>
    <name evidence="14" type="primary">uppP</name>
    <name evidence="15" type="ORF">A2478_04225</name>
</gene>
<evidence type="ECO:0000313" key="16">
    <source>
        <dbReference type="Proteomes" id="UP000179001"/>
    </source>
</evidence>
<evidence type="ECO:0000256" key="6">
    <source>
        <dbReference type="ARBA" id="ARBA00022692"/>
    </source>
</evidence>
<dbReference type="GO" id="GO:0005886">
    <property type="term" value="C:plasma membrane"/>
    <property type="evidence" value="ECO:0007669"/>
    <property type="project" value="UniProtKB-SubCell"/>
</dbReference>
<dbReference type="GO" id="GO:0009252">
    <property type="term" value="P:peptidoglycan biosynthetic process"/>
    <property type="evidence" value="ECO:0007669"/>
    <property type="project" value="UniProtKB-KW"/>
</dbReference>
<name>A0A1F5SY66_9BACT</name>
<organism evidence="15 16">
    <name type="scientific">Candidatus Falkowbacteria bacterium RIFOXYC2_FULL_36_12</name>
    <dbReference type="NCBI Taxonomy" id="1798002"/>
    <lineage>
        <taxon>Bacteria</taxon>
        <taxon>Candidatus Falkowiibacteriota</taxon>
    </lineage>
</organism>
<dbReference type="GO" id="GO:0050380">
    <property type="term" value="F:undecaprenyl-diphosphatase activity"/>
    <property type="evidence" value="ECO:0007669"/>
    <property type="project" value="UniProtKB-UniRule"/>
</dbReference>
<comment type="miscellaneous">
    <text evidence="14">Bacitracin is thought to be involved in the inhibition of peptidoglycan synthesis by sequestering undecaprenyl diphosphate, thereby reducing the pool of lipid carrier available.</text>
</comment>
<comment type="subcellular location">
    <subcellularLocation>
        <location evidence="1 14">Cell membrane</location>
        <topology evidence="1 14">Multi-pass membrane protein</topology>
    </subcellularLocation>
</comment>
<feature type="transmembrane region" description="Helical" evidence="14">
    <location>
        <begin position="87"/>
        <end position="105"/>
    </location>
</feature>
<keyword evidence="7 14" id="KW-0378">Hydrolase</keyword>
<keyword evidence="14" id="KW-0573">Peptidoglycan synthesis</keyword>
<evidence type="ECO:0000313" key="15">
    <source>
        <dbReference type="EMBL" id="OGF31667.1"/>
    </source>
</evidence>
<evidence type="ECO:0000256" key="4">
    <source>
        <dbReference type="ARBA" id="ARBA00021581"/>
    </source>
</evidence>
<evidence type="ECO:0000256" key="10">
    <source>
        <dbReference type="ARBA" id="ARBA00023251"/>
    </source>
</evidence>
<dbReference type="PANTHER" id="PTHR30622">
    <property type="entry name" value="UNDECAPRENYL-DIPHOSPHATASE"/>
    <property type="match status" value="1"/>
</dbReference>
<feature type="transmembrane region" description="Helical" evidence="14">
    <location>
        <begin position="111"/>
        <end position="133"/>
    </location>
</feature>
<dbReference type="EC" id="3.6.1.27" evidence="3 14"/>
<evidence type="ECO:0000256" key="12">
    <source>
        <dbReference type="ARBA" id="ARBA00032932"/>
    </source>
</evidence>
<feature type="transmembrane region" description="Helical" evidence="14">
    <location>
        <begin position="219"/>
        <end position="237"/>
    </location>
</feature>
<dbReference type="GO" id="GO:0071555">
    <property type="term" value="P:cell wall organization"/>
    <property type="evidence" value="ECO:0007669"/>
    <property type="project" value="UniProtKB-KW"/>
</dbReference>
<evidence type="ECO:0000256" key="1">
    <source>
        <dbReference type="ARBA" id="ARBA00004651"/>
    </source>
</evidence>
<keyword evidence="14" id="KW-0133">Cell shape</keyword>
<evidence type="ECO:0000256" key="5">
    <source>
        <dbReference type="ARBA" id="ARBA00022475"/>
    </source>
</evidence>
<dbReference type="Pfam" id="PF02673">
    <property type="entry name" value="BacA"/>
    <property type="match status" value="1"/>
</dbReference>
<evidence type="ECO:0000256" key="14">
    <source>
        <dbReference type="HAMAP-Rule" id="MF_01006"/>
    </source>
</evidence>
<evidence type="ECO:0000256" key="3">
    <source>
        <dbReference type="ARBA" id="ARBA00012374"/>
    </source>
</evidence>
<protein>
    <recommendedName>
        <fullName evidence="4 14">Undecaprenyl-diphosphatase</fullName>
        <ecNumber evidence="3 14">3.6.1.27</ecNumber>
    </recommendedName>
    <alternativeName>
        <fullName evidence="12 14">Bacitracin resistance protein</fullName>
    </alternativeName>
    <alternativeName>
        <fullName evidence="11 14">Undecaprenyl pyrophosphate phosphatase</fullName>
    </alternativeName>
</protein>
<dbReference type="InterPro" id="IPR003824">
    <property type="entry name" value="UppP"/>
</dbReference>
<keyword evidence="6 14" id="KW-0812">Transmembrane</keyword>
<dbReference type="EMBL" id="MFGJ01000007">
    <property type="protein sequence ID" value="OGF31667.1"/>
    <property type="molecule type" value="Genomic_DNA"/>
</dbReference>
<comment type="catalytic activity">
    <reaction evidence="13 14">
        <text>di-trans,octa-cis-undecaprenyl diphosphate + H2O = di-trans,octa-cis-undecaprenyl phosphate + phosphate + H(+)</text>
        <dbReference type="Rhea" id="RHEA:28094"/>
        <dbReference type="ChEBI" id="CHEBI:15377"/>
        <dbReference type="ChEBI" id="CHEBI:15378"/>
        <dbReference type="ChEBI" id="CHEBI:43474"/>
        <dbReference type="ChEBI" id="CHEBI:58405"/>
        <dbReference type="ChEBI" id="CHEBI:60392"/>
        <dbReference type="EC" id="3.6.1.27"/>
    </reaction>
</comment>
<evidence type="ECO:0000256" key="11">
    <source>
        <dbReference type="ARBA" id="ARBA00032707"/>
    </source>
</evidence>
<dbReference type="GO" id="GO:0008360">
    <property type="term" value="P:regulation of cell shape"/>
    <property type="evidence" value="ECO:0007669"/>
    <property type="project" value="UniProtKB-KW"/>
</dbReference>
<feature type="transmembrane region" description="Helical" evidence="14">
    <location>
        <begin position="249"/>
        <end position="268"/>
    </location>
</feature>
<evidence type="ECO:0000256" key="8">
    <source>
        <dbReference type="ARBA" id="ARBA00022989"/>
    </source>
</evidence>
<dbReference type="Proteomes" id="UP000179001">
    <property type="component" value="Unassembled WGS sequence"/>
</dbReference>
<dbReference type="AlphaFoldDB" id="A0A1F5SY66"/>
<accession>A0A1F5SY66</accession>
<sequence length="269" mass="30152">MYFLYAIILAIVQAVTEFWPVSSSGHLVILHQILPLNQINALSFDIALHLGTVLALIIFFRQDLKKYFLAFLQMFRSFNLGNDEQKTVLNLLVATVPAVLAGYFLDYYIELYFRSLLVVSISLIVGAIIIFIVEKWSRKTASFEGLSIPEAIIIGCAQALALIPGVSRSGSTIITGMVLKLKRSEAAKFSFLLSIPIVLGAGIKKMLDISIFTLEKTEQYLFLVGFLTAFIVGYLIIKYFLKFLEKHSLSVFAWYRIILGIVILLIALL</sequence>
<dbReference type="PANTHER" id="PTHR30622:SF2">
    <property type="entry name" value="UNDECAPRENYL-DIPHOSPHATASE"/>
    <property type="match status" value="1"/>
</dbReference>
<keyword evidence="8 14" id="KW-1133">Transmembrane helix</keyword>
<dbReference type="STRING" id="1798002.A2478_04225"/>
<proteinExistence type="inferred from homology"/>
<comment type="caution">
    <text evidence="15">The sequence shown here is derived from an EMBL/GenBank/DDBJ whole genome shotgun (WGS) entry which is preliminary data.</text>
</comment>
<evidence type="ECO:0000256" key="7">
    <source>
        <dbReference type="ARBA" id="ARBA00022801"/>
    </source>
</evidence>